<evidence type="ECO:0000256" key="1">
    <source>
        <dbReference type="ARBA" id="ARBA00002634"/>
    </source>
</evidence>
<dbReference type="PANTHER" id="PTHR46417">
    <property type="entry name" value="TRNA (GUANINE-N(1)-)-METHYLTRANSFERASE"/>
    <property type="match status" value="1"/>
</dbReference>
<evidence type="ECO:0000256" key="11">
    <source>
        <dbReference type="ARBA" id="ARBA00022694"/>
    </source>
</evidence>
<evidence type="ECO:0000256" key="14">
    <source>
        <dbReference type="ARBA" id="ARBA00047783"/>
    </source>
</evidence>
<protein>
    <recommendedName>
        <fullName evidence="6 15">tRNA (guanine-N(1)-)-methyltransferase</fullName>
        <ecNumber evidence="5 15">2.1.1.228</ecNumber>
    </recommendedName>
    <alternativeName>
        <fullName evidence="12 15">M1G-methyltransferase</fullName>
    </alternativeName>
    <alternativeName>
        <fullName evidence="13 15">tRNA [GM37] methyltransferase</fullName>
    </alternativeName>
</protein>
<evidence type="ECO:0000313" key="20">
    <source>
        <dbReference type="Proteomes" id="UP001595462"/>
    </source>
</evidence>
<evidence type="ECO:0000256" key="13">
    <source>
        <dbReference type="ARBA" id="ARBA00033392"/>
    </source>
</evidence>
<evidence type="ECO:0000256" key="8">
    <source>
        <dbReference type="ARBA" id="ARBA00022603"/>
    </source>
</evidence>
<reference evidence="20" key="1">
    <citation type="journal article" date="2019" name="Int. J. Syst. Evol. Microbiol.">
        <title>The Global Catalogue of Microorganisms (GCM) 10K type strain sequencing project: providing services to taxonomists for standard genome sequencing and annotation.</title>
        <authorList>
            <consortium name="The Broad Institute Genomics Platform"/>
            <consortium name="The Broad Institute Genome Sequencing Center for Infectious Disease"/>
            <person name="Wu L."/>
            <person name="Ma J."/>
        </authorList>
    </citation>
    <scope>NUCLEOTIDE SEQUENCE [LARGE SCALE GENOMIC DNA]</scope>
    <source>
        <strain evidence="20">KCTC 52640</strain>
    </source>
</reference>
<dbReference type="GO" id="GO:0032259">
    <property type="term" value="P:methylation"/>
    <property type="evidence" value="ECO:0007669"/>
    <property type="project" value="UniProtKB-KW"/>
</dbReference>
<evidence type="ECO:0000259" key="18">
    <source>
        <dbReference type="Pfam" id="PF01746"/>
    </source>
</evidence>
<sequence>MHIDVITLFPEWIAQLEQFGVVGRGLRDARLTLAQWNPRDSADNPNRRIDDRPYGGGPGMVMQAPPLARTLERIRAARAKPAPVIMLSPQGERFDQAWAEKLASTDGFVLVCGRYEGIDQRFVDAHVDFELSAGDVVLSGGELPAMMIIDAVARLLDGVLGDSRSAQQDSFTQGLLDHPHYTRPEQALGENVPDVLLSGDHARIARWREKQALGATWLRRPDLLEALALDTRQHELLAEFIAEQGTTREPKPKS</sequence>
<evidence type="ECO:0000256" key="10">
    <source>
        <dbReference type="ARBA" id="ARBA00022691"/>
    </source>
</evidence>
<dbReference type="Gene3D" id="1.10.1270.20">
    <property type="entry name" value="tRNA(m1g37)methyltransferase, domain 2"/>
    <property type="match status" value="1"/>
</dbReference>
<dbReference type="PIRSF" id="PIRSF000386">
    <property type="entry name" value="tRNA_mtase"/>
    <property type="match status" value="1"/>
</dbReference>
<feature type="binding site" evidence="15">
    <location>
        <position position="113"/>
    </location>
    <ligand>
        <name>S-adenosyl-L-methionine</name>
        <dbReference type="ChEBI" id="CHEBI:59789"/>
    </ligand>
</feature>
<dbReference type="HAMAP" id="MF_00605">
    <property type="entry name" value="TrmD"/>
    <property type="match status" value="1"/>
</dbReference>
<dbReference type="NCBIfam" id="TIGR00088">
    <property type="entry name" value="trmD"/>
    <property type="match status" value="1"/>
</dbReference>
<dbReference type="Gene3D" id="3.40.1280.10">
    <property type="match status" value="1"/>
</dbReference>
<evidence type="ECO:0000256" key="6">
    <source>
        <dbReference type="ARBA" id="ARBA00014679"/>
    </source>
</evidence>
<proteinExistence type="inferred from homology"/>
<comment type="catalytic activity">
    <reaction evidence="14 15 16">
        <text>guanosine(37) in tRNA + S-adenosyl-L-methionine = N(1)-methylguanosine(37) in tRNA + S-adenosyl-L-homocysteine + H(+)</text>
        <dbReference type="Rhea" id="RHEA:36899"/>
        <dbReference type="Rhea" id="RHEA-COMP:10145"/>
        <dbReference type="Rhea" id="RHEA-COMP:10147"/>
        <dbReference type="ChEBI" id="CHEBI:15378"/>
        <dbReference type="ChEBI" id="CHEBI:57856"/>
        <dbReference type="ChEBI" id="CHEBI:59789"/>
        <dbReference type="ChEBI" id="CHEBI:73542"/>
        <dbReference type="ChEBI" id="CHEBI:74269"/>
        <dbReference type="EC" id="2.1.1.228"/>
    </reaction>
</comment>
<dbReference type="EMBL" id="JBHRSS010000002">
    <property type="protein sequence ID" value="MFC3102957.1"/>
    <property type="molecule type" value="Genomic_DNA"/>
</dbReference>
<feature type="domain" description="tRNA methyltransferase TRMD/TRM10-type" evidence="18">
    <location>
        <begin position="1"/>
        <end position="225"/>
    </location>
</feature>
<comment type="function">
    <text evidence="1 15 16">Specifically methylates guanosine-37 in various tRNAs.</text>
</comment>
<dbReference type="Pfam" id="PF01746">
    <property type="entry name" value="tRNA_m1G_MT"/>
    <property type="match status" value="1"/>
</dbReference>
<dbReference type="SUPFAM" id="SSF75217">
    <property type="entry name" value="alpha/beta knot"/>
    <property type="match status" value="1"/>
</dbReference>
<keyword evidence="11 15" id="KW-0819">tRNA processing</keyword>
<keyword evidence="7 15" id="KW-0963">Cytoplasm</keyword>
<evidence type="ECO:0000256" key="4">
    <source>
        <dbReference type="ARBA" id="ARBA00011738"/>
    </source>
</evidence>
<evidence type="ECO:0000256" key="16">
    <source>
        <dbReference type="RuleBase" id="RU003464"/>
    </source>
</evidence>
<dbReference type="InterPro" id="IPR023148">
    <property type="entry name" value="tRNA_m1G_MeTrfase_C_sf"/>
</dbReference>
<evidence type="ECO:0000256" key="12">
    <source>
        <dbReference type="ARBA" id="ARBA00029736"/>
    </source>
</evidence>
<dbReference type="PANTHER" id="PTHR46417:SF1">
    <property type="entry name" value="TRNA (GUANINE-N(1)-)-METHYLTRANSFERASE"/>
    <property type="match status" value="1"/>
</dbReference>
<dbReference type="EC" id="2.1.1.228" evidence="5 15"/>
<comment type="subcellular location">
    <subcellularLocation>
        <location evidence="2 15 16">Cytoplasm</location>
    </subcellularLocation>
</comment>
<name>A0ABV7EMR1_9GAMM</name>
<comment type="caution">
    <text evidence="15">Lacks conserved residue(s) required for the propagation of feature annotation.</text>
</comment>
<evidence type="ECO:0000256" key="17">
    <source>
        <dbReference type="SAM" id="MobiDB-lite"/>
    </source>
</evidence>
<keyword evidence="8 15" id="KW-0489">Methyltransferase</keyword>
<comment type="similarity">
    <text evidence="3 15 16">Belongs to the RNA methyltransferase TrmD family.</text>
</comment>
<organism evidence="19 20">
    <name type="scientific">Salinisphaera aquimarina</name>
    <dbReference type="NCBI Taxonomy" id="2094031"/>
    <lineage>
        <taxon>Bacteria</taxon>
        <taxon>Pseudomonadati</taxon>
        <taxon>Pseudomonadota</taxon>
        <taxon>Gammaproteobacteria</taxon>
        <taxon>Salinisphaerales</taxon>
        <taxon>Salinisphaeraceae</taxon>
        <taxon>Salinisphaera</taxon>
    </lineage>
</organism>
<accession>A0ABV7EMR1</accession>
<keyword evidence="9 15" id="KW-0808">Transferase</keyword>
<evidence type="ECO:0000256" key="5">
    <source>
        <dbReference type="ARBA" id="ARBA00012807"/>
    </source>
</evidence>
<evidence type="ECO:0000256" key="15">
    <source>
        <dbReference type="HAMAP-Rule" id="MF_00605"/>
    </source>
</evidence>
<comment type="caution">
    <text evidence="19">The sequence shown here is derived from an EMBL/GenBank/DDBJ whole genome shotgun (WGS) entry which is preliminary data.</text>
</comment>
<feature type="region of interest" description="Disordered" evidence="17">
    <location>
        <begin position="37"/>
        <end position="60"/>
    </location>
</feature>
<evidence type="ECO:0000256" key="9">
    <source>
        <dbReference type="ARBA" id="ARBA00022679"/>
    </source>
</evidence>
<keyword evidence="10 15" id="KW-0949">S-adenosyl-L-methionine</keyword>
<dbReference type="InterPro" id="IPR029026">
    <property type="entry name" value="tRNA_m1G_MTases_N"/>
</dbReference>
<dbReference type="Proteomes" id="UP001595462">
    <property type="component" value="Unassembled WGS sequence"/>
</dbReference>
<dbReference type="RefSeq" id="WP_380686512.1">
    <property type="nucleotide sequence ID" value="NZ_JBHRSS010000002.1"/>
</dbReference>
<dbReference type="NCBIfam" id="NF000648">
    <property type="entry name" value="PRK00026.1"/>
    <property type="match status" value="1"/>
</dbReference>
<dbReference type="GO" id="GO:0052906">
    <property type="term" value="F:tRNA (guanine(37)-N1)-methyltransferase activity"/>
    <property type="evidence" value="ECO:0007669"/>
    <property type="project" value="UniProtKB-EC"/>
</dbReference>
<feature type="compositionally biased region" description="Basic and acidic residues" evidence="17">
    <location>
        <begin position="40"/>
        <end position="53"/>
    </location>
</feature>
<comment type="subunit">
    <text evidence="4 15 16">Homodimer.</text>
</comment>
<dbReference type="InterPro" id="IPR016009">
    <property type="entry name" value="tRNA_MeTrfase_TRMD/TRM10"/>
</dbReference>
<evidence type="ECO:0000313" key="19">
    <source>
        <dbReference type="EMBL" id="MFC3102957.1"/>
    </source>
</evidence>
<gene>
    <name evidence="15 19" type="primary">trmD</name>
    <name evidence="19" type="ORF">ACFOSU_03550</name>
</gene>
<dbReference type="InterPro" id="IPR002649">
    <property type="entry name" value="tRNA_m1G_MeTrfase_TrmD"/>
</dbReference>
<evidence type="ECO:0000256" key="7">
    <source>
        <dbReference type="ARBA" id="ARBA00022490"/>
    </source>
</evidence>
<dbReference type="InterPro" id="IPR029028">
    <property type="entry name" value="Alpha/beta_knot_MTases"/>
</dbReference>
<dbReference type="CDD" id="cd18080">
    <property type="entry name" value="TrmD-like"/>
    <property type="match status" value="1"/>
</dbReference>
<evidence type="ECO:0000256" key="2">
    <source>
        <dbReference type="ARBA" id="ARBA00004496"/>
    </source>
</evidence>
<keyword evidence="20" id="KW-1185">Reference proteome</keyword>
<evidence type="ECO:0000256" key="3">
    <source>
        <dbReference type="ARBA" id="ARBA00007630"/>
    </source>
</evidence>